<reference evidence="2" key="1">
    <citation type="journal article" date="2015" name="Nature">
        <title>Complex archaea that bridge the gap between prokaryotes and eukaryotes.</title>
        <authorList>
            <person name="Spang A."/>
            <person name="Saw J.H."/>
            <person name="Jorgensen S.L."/>
            <person name="Zaremba-Niedzwiedzka K."/>
            <person name="Martijn J."/>
            <person name="Lind A.E."/>
            <person name="van Eijk R."/>
            <person name="Schleper C."/>
            <person name="Guy L."/>
            <person name="Ettema T.J."/>
        </authorList>
    </citation>
    <scope>NUCLEOTIDE SEQUENCE</scope>
</reference>
<feature type="compositionally biased region" description="Basic and acidic residues" evidence="1">
    <location>
        <begin position="75"/>
        <end position="92"/>
    </location>
</feature>
<dbReference type="AlphaFoldDB" id="A0A0F9HHF0"/>
<protein>
    <submittedName>
        <fullName evidence="2">Uncharacterized protein</fullName>
    </submittedName>
</protein>
<dbReference type="EMBL" id="LAZR01024604">
    <property type="protein sequence ID" value="KKL74577.1"/>
    <property type="molecule type" value="Genomic_DNA"/>
</dbReference>
<comment type="caution">
    <text evidence="2">The sequence shown here is derived from an EMBL/GenBank/DDBJ whole genome shotgun (WGS) entry which is preliminary data.</text>
</comment>
<evidence type="ECO:0000313" key="2">
    <source>
        <dbReference type="EMBL" id="KKL74577.1"/>
    </source>
</evidence>
<feature type="region of interest" description="Disordered" evidence="1">
    <location>
        <begin position="1"/>
        <end position="153"/>
    </location>
</feature>
<accession>A0A0F9HHF0</accession>
<evidence type="ECO:0000256" key="1">
    <source>
        <dbReference type="SAM" id="MobiDB-lite"/>
    </source>
</evidence>
<organism evidence="2">
    <name type="scientific">marine sediment metagenome</name>
    <dbReference type="NCBI Taxonomy" id="412755"/>
    <lineage>
        <taxon>unclassified sequences</taxon>
        <taxon>metagenomes</taxon>
        <taxon>ecological metagenomes</taxon>
    </lineage>
</organism>
<gene>
    <name evidence="2" type="ORF">LCGC14_2063520</name>
</gene>
<name>A0A0F9HHF0_9ZZZZ</name>
<proteinExistence type="predicted"/>
<sequence length="153" mass="15207">MPVDRAKQQTANDAAASLIGMGSPGGAMIPDAQQSDDRTLMRTGATINPTNQGGAVDNDLNGPGNRTDLPGVGVKVDDHRGAVGDGTKDGPAPEHPMSPQAAGIPGASQAPATGLLVQPGSDVRQPLVPGAVPTQAPHADVPPDAPGFGSRSN</sequence>